<evidence type="ECO:0000313" key="9">
    <source>
        <dbReference type="Proteomes" id="UP000625711"/>
    </source>
</evidence>
<accession>A0A834HXV2</accession>
<gene>
    <name evidence="8" type="ORF">GWI33_017625</name>
</gene>
<keyword evidence="9" id="KW-1185">Reference proteome</keyword>
<dbReference type="GO" id="GO:0060271">
    <property type="term" value="P:cilium assembly"/>
    <property type="evidence" value="ECO:0007669"/>
    <property type="project" value="TreeGrafter"/>
</dbReference>
<comment type="subcellular location">
    <subcellularLocation>
        <location evidence="1">Cell projection</location>
        <location evidence="1">Cilium</location>
    </subcellularLocation>
    <subcellularLocation>
        <location evidence="2">Cytoplasm</location>
    </subcellularLocation>
</comment>
<evidence type="ECO:0000256" key="4">
    <source>
        <dbReference type="ARBA" id="ARBA00023069"/>
    </source>
</evidence>
<dbReference type="InterPro" id="IPR056343">
    <property type="entry name" value="CFAP47_dom"/>
</dbReference>
<reference evidence="8" key="1">
    <citation type="submission" date="2020-08" db="EMBL/GenBank/DDBJ databases">
        <title>Genome sequencing and assembly of the red palm weevil Rhynchophorus ferrugineus.</title>
        <authorList>
            <person name="Dias G.B."/>
            <person name="Bergman C.M."/>
            <person name="Manee M."/>
        </authorList>
    </citation>
    <scope>NUCLEOTIDE SEQUENCE</scope>
    <source>
        <strain evidence="8">AA-2017</strain>
        <tissue evidence="8">Whole larva</tissue>
    </source>
</reference>
<proteinExistence type="predicted"/>
<dbReference type="Pfam" id="PF24529">
    <property type="entry name" value="CFAP47"/>
    <property type="match status" value="1"/>
</dbReference>
<dbReference type="Gene3D" id="1.10.418.10">
    <property type="entry name" value="Calponin-like domain"/>
    <property type="match status" value="1"/>
</dbReference>
<dbReference type="InterPro" id="IPR013783">
    <property type="entry name" value="Ig-like_fold"/>
</dbReference>
<protein>
    <recommendedName>
        <fullName evidence="7">Calponin-homology (CH) domain-containing protein</fullName>
    </recommendedName>
</protein>
<keyword evidence="4" id="KW-0969">Cilium</keyword>
<evidence type="ECO:0000256" key="5">
    <source>
        <dbReference type="ARBA" id="ARBA00023273"/>
    </source>
</evidence>
<evidence type="ECO:0000256" key="2">
    <source>
        <dbReference type="ARBA" id="ARBA00004496"/>
    </source>
</evidence>
<comment type="caution">
    <text evidence="8">The sequence shown here is derived from an EMBL/GenBank/DDBJ whole genome shotgun (WGS) entry which is preliminary data.</text>
</comment>
<organism evidence="8 9">
    <name type="scientific">Rhynchophorus ferrugineus</name>
    <name type="common">Red palm weevil</name>
    <name type="synonym">Curculio ferrugineus</name>
    <dbReference type="NCBI Taxonomy" id="354439"/>
    <lineage>
        <taxon>Eukaryota</taxon>
        <taxon>Metazoa</taxon>
        <taxon>Ecdysozoa</taxon>
        <taxon>Arthropoda</taxon>
        <taxon>Hexapoda</taxon>
        <taxon>Insecta</taxon>
        <taxon>Pterygota</taxon>
        <taxon>Neoptera</taxon>
        <taxon>Endopterygota</taxon>
        <taxon>Coleoptera</taxon>
        <taxon>Polyphaga</taxon>
        <taxon>Cucujiformia</taxon>
        <taxon>Curculionidae</taxon>
        <taxon>Dryophthorinae</taxon>
        <taxon>Rhynchophorus</taxon>
    </lineage>
</organism>
<dbReference type="InterPro" id="IPR053879">
    <property type="entry name" value="HYDIN_VesB_CFA65-like_Ig"/>
</dbReference>
<dbReference type="PROSITE" id="PS50021">
    <property type="entry name" value="CH"/>
    <property type="match status" value="1"/>
</dbReference>
<dbReference type="GO" id="GO:0005737">
    <property type="term" value="C:cytoplasm"/>
    <property type="evidence" value="ECO:0007669"/>
    <property type="project" value="UniProtKB-SubCell"/>
</dbReference>
<feature type="region of interest" description="Disordered" evidence="6">
    <location>
        <begin position="2142"/>
        <end position="2162"/>
    </location>
</feature>
<dbReference type="EMBL" id="JAACXV010014237">
    <property type="protein sequence ID" value="KAF7269374.1"/>
    <property type="molecule type" value="Genomic_DNA"/>
</dbReference>
<dbReference type="InterPro" id="IPR036872">
    <property type="entry name" value="CH_dom_sf"/>
</dbReference>
<evidence type="ECO:0000256" key="6">
    <source>
        <dbReference type="SAM" id="MobiDB-lite"/>
    </source>
</evidence>
<dbReference type="Gene3D" id="2.60.40.10">
    <property type="entry name" value="Immunoglobulins"/>
    <property type="match status" value="2"/>
</dbReference>
<dbReference type="GO" id="GO:0005929">
    <property type="term" value="C:cilium"/>
    <property type="evidence" value="ECO:0007669"/>
    <property type="project" value="UniProtKB-SubCell"/>
</dbReference>
<sequence length="2162" mass="248400">MDIDNDLDIPSNSNVTNVESEVTQLFSGTVSKSSAESHHTEDFRTADSIQIRNEKEIYLREISVFRDTLFNNVNFLVLPERSKPVLSEEIRIQPNTMIFRGAFDGKMFNQKLTITNCSQKSVFIRISPPSSQAFQIKPILLPHRLSPGLSISRNVSYLYTKPTAIPQASMDIYINNERMTYEFLVFTSYSATEIYPKILDFGEIDVGSVSDMKKLIIKNTGTKQATYSIDAGKDQFELIIQPSKGTIFPGQQQEISIEVFGTIQGVFRREFWVKTDPLQRIRVQGRFIEPMLNVEYPFAESNSVLLSYPVTFVGTKRCRNVIFRNRSSFSSVFCVLRKIPGIEGERVPYEDGRQNDDNCRQFNVFPLEGKLNSDEQCLLEITYEPHDPLNGRTFHITPVFIEFVKCMPGFETKSESYMQEDSSPSEVISVTTLDEDNQVEREIDICRPYVAMYLYGEIELPKVTLNPDKIHLQRLIINEIHVQQFTILNNSETLPLILRYKKLPSIEIVPKEILLPPSELTFSTLKIRPSKMGEESVSVTFDLLYQTDRGLTKVSEVYLKLSYNGEYSERDKLAKKRKKYFLSGITPDITNEVGYLVDDVKFNSKIQKPVQAVVDTSSLVFNKNDGDLVAFPNDRIKSLRPWRDEYPCKTIFAKLPRIVTTYDKSYDLTAYQKFLKDKSRLVYNSFIRQKKRIPPSITTEDWTDYDTTNSKLLLLENREYLEQIPSSLMHPHKKALFVPLTPYEIRNIIVTPKFIQLGLLGANTKCSCCFSLENKNIFPIHVAVNALFPTIEFVEKEFILSSTTKRDVTFIYHTTGGGKKHNTLFIILNFFYTFNVTVLATIAANTVKCITKTITIAKSGKNNFLELVNPINSDVKFEIVADFLHFVPFPARGVIPANRHMTCAISYNPEVGYTPMKEITVVSESGSKELLEIVFEKTKAKIELSTDKVVFGDIPLNTKVSNEITIRNRGEDLISATFSIEKSELYPEITISPKSSLIFQNGFIVVTVTAQFKKILSFNVTINMDIQDQLNKKITLTGNVVLPEIAFDLNFIKLPKIPSNAVLRTPFKMENITAVENYVTFCLEDYPEFALLTRTEEKIDKLFLLPNEKKELILEFHPREPVAYCIYLPYILNGILGPPELNRPTSIKCSEYLSASEDLQSCKRREVNVTSKLNTLKILCAAGKNWISFSTLIIEFFRHEEHVKTMSIINRTENELEVMLKIDDIKTYMISVNERDYYITKDFLKVTIKAEESMTLTVEFSPENYGVYTEQVPIYVTNYSAVIPYNYLKLVGNNTRPILTIDKRIIYFPPVKLRTQIQETITVEMTDHECGGSTLQTQNEENCVSIRFNELKQLSESTTQVSFKITFLALEECRVECLIGISCSCDAHASVLVNCCASSSIVINFLSDPAILQYSTYPYYPEDKDKSPYAATMLSIKSLLERWLFGQGFLFQNHYTIPDDIARYPVETSDTSKKRSVGKKKKSTQLPLVQLLLNLMDTSILKYIDNGISPSESLIEGTMYNYTTYRNVISFLKSQQIIVPGLRPEHLLRYSEYVTFKTKFIDKSKPVEVEESFTEDRFRLFSKQRWFDLLFHIYKVLVLERITIPNFNQDKNQCEYILQLNENLQEYYNRNKHRLPNRSESETKLLLWAEYHYNKQKTILWPQERFSKNQSVRSFKDFYTSVLFITLTSAYCPYMRNKLNNVYPFPQNHEHLIHNACRLLQIWSSLNFSIDVFPQTIVAGNEVKILIIVAYLYEVLPNCYPSTEINIDTPLSDSASCDITVQNCGNASIQYQAIFFENDFNLFELDTKVINILPGKNKKVKLKFFAKMVLPISSILLLSGESVGQRYAKSQVIIINGIPNVNDCEEIAVQVPTYIQITKKFSIKTPYGQNYTAKICMCFDKIKSKQDLISISTVRSRRLLREFTVEQTNCEFIDKGEGTITMKFIFLSEGHTSFYLYFCNPEVGDFCVLFTITSCLRTKTTNNGIIDITLSDNFEEPCTCKKTMNKKCPKVFRAEIPRKNELFWDGINPMVHMCFPVEAYNFFKKYLNTALALRILEYHVENLPNSSLLPANLFQSSAEFVVTQSKTITSLEKLFILKDVISKGSESLMLHWMGQQKPTEEFLELKNTNNLETRLYKLVFPSSDEDEDGSGSIKKGSYNAQQ</sequence>
<dbReference type="Proteomes" id="UP000625711">
    <property type="component" value="Unassembled WGS sequence"/>
</dbReference>
<evidence type="ECO:0000313" key="8">
    <source>
        <dbReference type="EMBL" id="KAF7269374.1"/>
    </source>
</evidence>
<dbReference type="InterPro" id="IPR001715">
    <property type="entry name" value="CH_dom"/>
</dbReference>
<feature type="domain" description="Calponin-homology (CH)" evidence="7">
    <location>
        <begin position="1639"/>
        <end position="1757"/>
    </location>
</feature>
<dbReference type="SUPFAM" id="SSF47576">
    <property type="entry name" value="Calponin-homology domain, CH-domain"/>
    <property type="match status" value="1"/>
</dbReference>
<keyword evidence="5" id="KW-0966">Cell projection</keyword>
<dbReference type="Pfam" id="PF22544">
    <property type="entry name" value="HYDIN_VesB_CFA65-like_Ig"/>
    <property type="match status" value="1"/>
</dbReference>
<evidence type="ECO:0000256" key="3">
    <source>
        <dbReference type="ARBA" id="ARBA00022490"/>
    </source>
</evidence>
<dbReference type="PANTHER" id="PTHR45912">
    <property type="entry name" value="CILIA- AND FLAGELLA-ASSOCIATED PROTEIN 47"/>
    <property type="match status" value="1"/>
</dbReference>
<keyword evidence="3" id="KW-0963">Cytoplasm</keyword>
<dbReference type="OrthoDB" id="6147874at2759"/>
<dbReference type="PANTHER" id="PTHR45912:SF3">
    <property type="entry name" value="CILIA- AND FLAGELLA-ASSOCIATED PROTEIN 47"/>
    <property type="match status" value="1"/>
</dbReference>
<evidence type="ECO:0000259" key="7">
    <source>
        <dbReference type="PROSITE" id="PS50021"/>
    </source>
</evidence>
<name>A0A834HXV2_RHYFE</name>
<evidence type="ECO:0000256" key="1">
    <source>
        <dbReference type="ARBA" id="ARBA00004138"/>
    </source>
</evidence>